<dbReference type="SMART" id="SM00829">
    <property type="entry name" value="PKS_ER"/>
    <property type="match status" value="1"/>
</dbReference>
<evidence type="ECO:0000313" key="9">
    <source>
        <dbReference type="Proteomes" id="UP001194746"/>
    </source>
</evidence>
<dbReference type="InterPro" id="IPR002364">
    <property type="entry name" value="Quin_OxRdtase/zeta-crystal_CS"/>
</dbReference>
<evidence type="ECO:0000259" key="7">
    <source>
        <dbReference type="SMART" id="SM00829"/>
    </source>
</evidence>
<evidence type="ECO:0000256" key="3">
    <source>
        <dbReference type="ARBA" id="ARBA00022723"/>
    </source>
</evidence>
<dbReference type="InterPro" id="IPR002328">
    <property type="entry name" value="ADH_Zn_CS"/>
</dbReference>
<dbReference type="GO" id="GO:0005737">
    <property type="term" value="C:cytoplasm"/>
    <property type="evidence" value="ECO:0007669"/>
    <property type="project" value="TreeGrafter"/>
</dbReference>
<evidence type="ECO:0000256" key="4">
    <source>
        <dbReference type="ARBA" id="ARBA00022833"/>
    </source>
</evidence>
<keyword evidence="4 6" id="KW-0862">Zinc</keyword>
<dbReference type="InterPro" id="IPR013149">
    <property type="entry name" value="ADH-like_C"/>
</dbReference>
<evidence type="ECO:0000256" key="5">
    <source>
        <dbReference type="ARBA" id="ARBA00023002"/>
    </source>
</evidence>
<organism evidence="8 9">
    <name type="scientific">Aspergillus nanangensis</name>
    <dbReference type="NCBI Taxonomy" id="2582783"/>
    <lineage>
        <taxon>Eukaryota</taxon>
        <taxon>Fungi</taxon>
        <taxon>Dikarya</taxon>
        <taxon>Ascomycota</taxon>
        <taxon>Pezizomycotina</taxon>
        <taxon>Eurotiomycetes</taxon>
        <taxon>Eurotiomycetidae</taxon>
        <taxon>Eurotiales</taxon>
        <taxon>Aspergillaceae</taxon>
        <taxon>Aspergillus</taxon>
        <taxon>Aspergillus subgen. Circumdati</taxon>
    </lineage>
</organism>
<comment type="similarity">
    <text evidence="2 6">Belongs to the zinc-containing alcohol dehydrogenase family.</text>
</comment>
<dbReference type="InterPro" id="IPR020843">
    <property type="entry name" value="ER"/>
</dbReference>
<dbReference type="Pfam" id="PF08240">
    <property type="entry name" value="ADH_N"/>
    <property type="match status" value="1"/>
</dbReference>
<dbReference type="PANTHER" id="PTHR42940:SF2">
    <property type="entry name" value="DEHYDROGENASE FAMILY OXIDOREDUCTASE, PUTATIVE (JCVI)-RELATED"/>
    <property type="match status" value="1"/>
</dbReference>
<evidence type="ECO:0000313" key="8">
    <source>
        <dbReference type="EMBL" id="KAF9893336.1"/>
    </source>
</evidence>
<dbReference type="SUPFAM" id="SSF51735">
    <property type="entry name" value="NAD(P)-binding Rossmann-fold domains"/>
    <property type="match status" value="2"/>
</dbReference>
<feature type="domain" description="Enoyl reductase (ER)" evidence="7">
    <location>
        <begin position="310"/>
        <end position="610"/>
    </location>
</feature>
<sequence length="615" mass="66482">MKVLLTGGSGFLAAHCLESLLQHGHDVVFTVRSPEKGDKILKANSYPPSERLSYTIVEDITNHDAFSAAVQSIPPFDAVIHTASPFHYKIQDAKKDVIDPAVLGTTSLLTAVHSHAPSVKRVVITSSFSANYNIHKHPDVYNETHWNPVTLEEATKDPVQAYRASKTFAERSAWDFVDREKPNFTITTMNPPLILGPLIKGIHSMESVNTSNAQLLELVQGKWRNTLPRTFAPYWVDVRDVALAHTKALECPDAAQKRFLLTAGSMCNADIARIVRDHVPKRGEQESKFSHTCPTMTPTTQIAAYVENPGPEATLVIHQDCPVAEPGVGEVLVKLEVAGLCHSDINRVYGPLPLINKIVGHEGVGRIVQLGPGVNGDLFLKRVGVGWLARACMSCAACRVDYTSCPNQNNLGRDLPGTLQQYVAISADFVHLVPDALPAEIIAPLLCAGITMYSAIRKANLKKNDWLLLPGAGGGLGHLGIQIAKQDGYRVIAVVERVQQITDGAGAQAVICTSGAIAAYKQAADCVQNVGTIVCIGVNPNNLPISPLDMVRRGLRLVGSAVGSHDQMQDLMKLACAGKVKPIIEVLDFDQVNSAAQRLEKGAISGRLILRLPEK</sequence>
<dbReference type="SUPFAM" id="SSF50129">
    <property type="entry name" value="GroES-like"/>
    <property type="match status" value="1"/>
</dbReference>
<dbReference type="PANTHER" id="PTHR42940">
    <property type="entry name" value="ALCOHOL DEHYDROGENASE 1-RELATED"/>
    <property type="match status" value="1"/>
</dbReference>
<dbReference type="PROSITE" id="PS01162">
    <property type="entry name" value="QOR_ZETA_CRYSTAL"/>
    <property type="match status" value="1"/>
</dbReference>
<dbReference type="Pfam" id="PF00107">
    <property type="entry name" value="ADH_zinc_N"/>
    <property type="match status" value="1"/>
</dbReference>
<dbReference type="EMBL" id="VCAU01000008">
    <property type="protein sequence ID" value="KAF9893336.1"/>
    <property type="molecule type" value="Genomic_DNA"/>
</dbReference>
<name>A0AAD4GXX9_ASPNN</name>
<dbReference type="InterPro" id="IPR001509">
    <property type="entry name" value="Epimerase_deHydtase"/>
</dbReference>
<keyword evidence="9" id="KW-1185">Reference proteome</keyword>
<comment type="cofactor">
    <cofactor evidence="1 6">
        <name>Zn(2+)</name>
        <dbReference type="ChEBI" id="CHEBI:29105"/>
    </cofactor>
</comment>
<reference evidence="8" key="2">
    <citation type="submission" date="2020-02" db="EMBL/GenBank/DDBJ databases">
        <authorList>
            <person name="Gilchrist C.L.M."/>
            <person name="Chooi Y.-H."/>
        </authorList>
    </citation>
    <scope>NUCLEOTIDE SEQUENCE</scope>
    <source>
        <strain evidence="8">MST-FP2251</strain>
    </source>
</reference>
<dbReference type="Pfam" id="PF01370">
    <property type="entry name" value="Epimerase"/>
    <property type="match status" value="1"/>
</dbReference>
<dbReference type="Gene3D" id="3.90.180.10">
    <property type="entry name" value="Medium-chain alcohol dehydrogenases, catalytic domain"/>
    <property type="match status" value="2"/>
</dbReference>
<dbReference type="Gene3D" id="3.40.50.720">
    <property type="entry name" value="NAD(P)-binding Rossmann-like Domain"/>
    <property type="match status" value="3"/>
</dbReference>
<protein>
    <submittedName>
        <fullName evidence="8">Methylglyoxal reductase (NADPH-dependent) gre2</fullName>
    </submittedName>
</protein>
<reference evidence="8" key="1">
    <citation type="journal article" date="2019" name="Beilstein J. Org. Chem.">
        <title>Nanangenines: drimane sesquiterpenoids as the dominant metabolite cohort of a novel Australian fungus, Aspergillus nanangensis.</title>
        <authorList>
            <person name="Lacey H.J."/>
            <person name="Gilchrist C.L.M."/>
            <person name="Crombie A."/>
            <person name="Kalaitzis J.A."/>
            <person name="Vuong D."/>
            <person name="Rutledge P.J."/>
            <person name="Turner P."/>
            <person name="Pitt J.I."/>
            <person name="Lacey E."/>
            <person name="Chooi Y.H."/>
            <person name="Piggott A.M."/>
        </authorList>
    </citation>
    <scope>NUCLEOTIDE SEQUENCE</scope>
    <source>
        <strain evidence="8">MST-FP2251</strain>
    </source>
</reference>
<gene>
    <name evidence="8" type="primary">GRE2_2</name>
    <name evidence="8" type="ORF">FE257_011768</name>
</gene>
<dbReference type="GO" id="GO:0008270">
    <property type="term" value="F:zinc ion binding"/>
    <property type="evidence" value="ECO:0007669"/>
    <property type="project" value="InterPro"/>
</dbReference>
<dbReference type="InterPro" id="IPR013154">
    <property type="entry name" value="ADH-like_N"/>
</dbReference>
<comment type="caution">
    <text evidence="8">The sequence shown here is derived from an EMBL/GenBank/DDBJ whole genome shotgun (WGS) entry which is preliminary data.</text>
</comment>
<keyword evidence="3 6" id="KW-0479">Metal-binding</keyword>
<evidence type="ECO:0000256" key="2">
    <source>
        <dbReference type="ARBA" id="ARBA00008072"/>
    </source>
</evidence>
<proteinExistence type="inferred from homology"/>
<dbReference type="Proteomes" id="UP001194746">
    <property type="component" value="Unassembled WGS sequence"/>
</dbReference>
<dbReference type="GO" id="GO:0004022">
    <property type="term" value="F:alcohol dehydrogenase (NAD+) activity"/>
    <property type="evidence" value="ECO:0007669"/>
    <property type="project" value="TreeGrafter"/>
</dbReference>
<dbReference type="InterPro" id="IPR036291">
    <property type="entry name" value="NAD(P)-bd_dom_sf"/>
</dbReference>
<evidence type="ECO:0000256" key="1">
    <source>
        <dbReference type="ARBA" id="ARBA00001947"/>
    </source>
</evidence>
<keyword evidence="5" id="KW-0560">Oxidoreductase</keyword>
<dbReference type="AlphaFoldDB" id="A0AAD4GXX9"/>
<accession>A0AAD4GXX9</accession>
<dbReference type="InterPro" id="IPR011032">
    <property type="entry name" value="GroES-like_sf"/>
</dbReference>
<evidence type="ECO:0000256" key="6">
    <source>
        <dbReference type="RuleBase" id="RU361277"/>
    </source>
</evidence>
<dbReference type="CDD" id="cd05227">
    <property type="entry name" value="AR_SDR_e"/>
    <property type="match status" value="1"/>
</dbReference>
<dbReference type="PROSITE" id="PS00059">
    <property type="entry name" value="ADH_ZINC"/>
    <property type="match status" value="1"/>
</dbReference>